<accession>A0A259TZ64</accession>
<keyword evidence="2 4" id="KW-0808">Transferase</keyword>
<dbReference type="OrthoDB" id="9800643at2"/>
<dbReference type="PANTHER" id="PTHR18895:SF74">
    <property type="entry name" value="MTRF1L RELEASE FACTOR GLUTAMINE METHYLTRANSFERASE"/>
    <property type="match status" value="1"/>
</dbReference>
<dbReference type="InterPro" id="IPR029063">
    <property type="entry name" value="SAM-dependent_MTases_sf"/>
</dbReference>
<feature type="binding site" evidence="4">
    <location>
        <begin position="120"/>
        <end position="124"/>
    </location>
    <ligand>
        <name>S-adenosyl-L-methionine</name>
        <dbReference type="ChEBI" id="CHEBI:59789"/>
    </ligand>
</feature>
<reference evidence="7 8" key="1">
    <citation type="submission" date="2016-11" db="EMBL/GenBank/DDBJ databases">
        <title>Study of marine rhodopsin-containing bacteria.</title>
        <authorList>
            <person name="Yoshizawa S."/>
            <person name="Kumagai Y."/>
            <person name="Kogure K."/>
        </authorList>
    </citation>
    <scope>NUCLEOTIDE SEQUENCE [LARGE SCALE GENOMIC DNA]</scope>
    <source>
        <strain evidence="7 8">SG-29</strain>
    </source>
</reference>
<dbReference type="InterPro" id="IPR041698">
    <property type="entry name" value="Methyltransf_25"/>
</dbReference>
<dbReference type="Pfam" id="PF17827">
    <property type="entry name" value="PrmC_N"/>
    <property type="match status" value="1"/>
</dbReference>
<comment type="similarity">
    <text evidence="4">Belongs to the protein N5-glutamine methyltransferase family. PrmC subfamily.</text>
</comment>
<dbReference type="InterPro" id="IPR040758">
    <property type="entry name" value="PrmC_N"/>
</dbReference>
<evidence type="ECO:0000259" key="6">
    <source>
        <dbReference type="Pfam" id="PF17827"/>
    </source>
</evidence>
<comment type="catalytic activity">
    <reaction evidence="4">
        <text>L-glutaminyl-[peptide chain release factor] + S-adenosyl-L-methionine = N(5)-methyl-L-glutaminyl-[peptide chain release factor] + S-adenosyl-L-homocysteine + H(+)</text>
        <dbReference type="Rhea" id="RHEA:42896"/>
        <dbReference type="Rhea" id="RHEA-COMP:10271"/>
        <dbReference type="Rhea" id="RHEA-COMP:10272"/>
        <dbReference type="ChEBI" id="CHEBI:15378"/>
        <dbReference type="ChEBI" id="CHEBI:30011"/>
        <dbReference type="ChEBI" id="CHEBI:57856"/>
        <dbReference type="ChEBI" id="CHEBI:59789"/>
        <dbReference type="ChEBI" id="CHEBI:61891"/>
        <dbReference type="EC" id="2.1.1.297"/>
    </reaction>
</comment>
<evidence type="ECO:0000313" key="7">
    <source>
        <dbReference type="EMBL" id="OZC02868.1"/>
    </source>
</evidence>
<dbReference type="Gene3D" id="3.40.50.150">
    <property type="entry name" value="Vaccinia Virus protein VP39"/>
    <property type="match status" value="1"/>
</dbReference>
<feature type="domain" description="Release factor glutamine methyltransferase N-terminal" evidence="6">
    <location>
        <begin position="5"/>
        <end position="75"/>
    </location>
</feature>
<gene>
    <name evidence="4" type="primary">prmC</name>
    <name evidence="7" type="ORF">BSZ36_07725</name>
</gene>
<dbReference type="AlphaFoldDB" id="A0A259TZ64"/>
<dbReference type="RefSeq" id="WP_094547567.1">
    <property type="nucleotide sequence ID" value="NZ_MQWB01000001.1"/>
</dbReference>
<feature type="binding site" evidence="4">
    <location>
        <begin position="189"/>
        <end position="192"/>
    </location>
    <ligand>
        <name>substrate</name>
    </ligand>
</feature>
<dbReference type="HAMAP" id="MF_02126">
    <property type="entry name" value="RF_methyltr_PrmC"/>
    <property type="match status" value="1"/>
</dbReference>
<dbReference type="Pfam" id="PF13649">
    <property type="entry name" value="Methyltransf_25"/>
    <property type="match status" value="1"/>
</dbReference>
<dbReference type="EMBL" id="MQWB01000001">
    <property type="protein sequence ID" value="OZC02868.1"/>
    <property type="molecule type" value="Genomic_DNA"/>
</dbReference>
<dbReference type="GO" id="GO:0032259">
    <property type="term" value="P:methylation"/>
    <property type="evidence" value="ECO:0007669"/>
    <property type="project" value="UniProtKB-KW"/>
</dbReference>
<dbReference type="InterPro" id="IPR050320">
    <property type="entry name" value="N5-glutamine_MTase"/>
</dbReference>
<evidence type="ECO:0000259" key="5">
    <source>
        <dbReference type="Pfam" id="PF13649"/>
    </source>
</evidence>
<dbReference type="InterPro" id="IPR019874">
    <property type="entry name" value="RF_methyltr_PrmC"/>
</dbReference>
<feature type="binding site" evidence="4">
    <location>
        <position position="143"/>
    </location>
    <ligand>
        <name>S-adenosyl-L-methionine</name>
        <dbReference type="ChEBI" id="CHEBI:59789"/>
    </ligand>
</feature>
<dbReference type="NCBIfam" id="TIGR03534">
    <property type="entry name" value="RF_mod_PrmC"/>
    <property type="match status" value="1"/>
</dbReference>
<dbReference type="CDD" id="cd02440">
    <property type="entry name" value="AdoMet_MTases"/>
    <property type="match status" value="1"/>
</dbReference>
<dbReference type="PROSITE" id="PS00092">
    <property type="entry name" value="N6_MTASE"/>
    <property type="match status" value="1"/>
</dbReference>
<dbReference type="GO" id="GO:0102559">
    <property type="term" value="F:peptide chain release factor N(5)-glutamine methyltransferase activity"/>
    <property type="evidence" value="ECO:0007669"/>
    <property type="project" value="UniProtKB-EC"/>
</dbReference>
<feature type="domain" description="Methyltransferase" evidence="5">
    <location>
        <begin position="116"/>
        <end position="206"/>
    </location>
</feature>
<evidence type="ECO:0000256" key="1">
    <source>
        <dbReference type="ARBA" id="ARBA00022603"/>
    </source>
</evidence>
<evidence type="ECO:0000256" key="3">
    <source>
        <dbReference type="ARBA" id="ARBA00022691"/>
    </source>
</evidence>
<dbReference type="Proteomes" id="UP000216446">
    <property type="component" value="Unassembled WGS sequence"/>
</dbReference>
<dbReference type="NCBIfam" id="TIGR00536">
    <property type="entry name" value="hemK_fam"/>
    <property type="match status" value="1"/>
</dbReference>
<evidence type="ECO:0000256" key="2">
    <source>
        <dbReference type="ARBA" id="ARBA00022679"/>
    </source>
</evidence>
<dbReference type="EC" id="2.1.1.297" evidence="4"/>
<organism evidence="7 8">
    <name type="scientific">Rubricoccus marinus</name>
    <dbReference type="NCBI Taxonomy" id="716817"/>
    <lineage>
        <taxon>Bacteria</taxon>
        <taxon>Pseudomonadati</taxon>
        <taxon>Rhodothermota</taxon>
        <taxon>Rhodothermia</taxon>
        <taxon>Rhodothermales</taxon>
        <taxon>Rubricoccaceae</taxon>
        <taxon>Rubricoccus</taxon>
    </lineage>
</organism>
<dbReference type="PANTHER" id="PTHR18895">
    <property type="entry name" value="HEMK METHYLTRANSFERASE"/>
    <property type="match status" value="1"/>
</dbReference>
<sequence length="291" mass="31319">MTRLEFLTAATERLHASGVEDARRNAEWIVEDVTGASRAGLYASPNAQVGDEERERMEGMVLRRASGEPIQYVLGHADFMTLRLRVAPGVLIPRPETEEVLEAALSAIRECADPWVLDIGTGSGALALGVASERSDATVFAADVSPEALEIASANADELGLDVSFVHADALRPQFADRVPPAFDLILSNPPYVPLAERPSLQREVREHEPGLALFVPDHDPLVFYRAVAGHASGLLRPGGWLVVETHADHGRAVVELFQASGLTETALQQDLSGRDRIARGRMPLASGARG</sequence>
<dbReference type="SUPFAM" id="SSF53335">
    <property type="entry name" value="S-adenosyl-L-methionine-dependent methyltransferases"/>
    <property type="match status" value="1"/>
</dbReference>
<evidence type="ECO:0000313" key="8">
    <source>
        <dbReference type="Proteomes" id="UP000216446"/>
    </source>
</evidence>
<keyword evidence="1 4" id="KW-0489">Methyltransferase</keyword>
<name>A0A259TZ64_9BACT</name>
<evidence type="ECO:0000256" key="4">
    <source>
        <dbReference type="HAMAP-Rule" id="MF_02126"/>
    </source>
</evidence>
<keyword evidence="3 4" id="KW-0949">S-adenosyl-L-methionine</keyword>
<dbReference type="GO" id="GO:0003676">
    <property type="term" value="F:nucleic acid binding"/>
    <property type="evidence" value="ECO:0007669"/>
    <property type="project" value="InterPro"/>
</dbReference>
<comment type="caution">
    <text evidence="4">Lacks conserved residue(s) required for the propagation of feature annotation.</text>
</comment>
<proteinExistence type="inferred from homology"/>
<feature type="binding site" evidence="4">
    <location>
        <position position="189"/>
    </location>
    <ligand>
        <name>S-adenosyl-L-methionine</name>
        <dbReference type="ChEBI" id="CHEBI:59789"/>
    </ligand>
</feature>
<keyword evidence="8" id="KW-1185">Reference proteome</keyword>
<dbReference type="FunCoup" id="A0A259TZ64">
    <property type="interactions" value="446"/>
</dbReference>
<protein>
    <recommendedName>
        <fullName evidence="4">Release factor glutamine methyltransferase</fullName>
        <shortName evidence="4">RF MTase</shortName>
        <ecNumber evidence="4">2.1.1.297</ecNumber>
    </recommendedName>
    <alternativeName>
        <fullName evidence="4">N5-glutamine methyltransferase PrmC</fullName>
    </alternativeName>
    <alternativeName>
        <fullName evidence="4">Protein-(glutamine-N5) MTase PrmC</fullName>
    </alternativeName>
    <alternativeName>
        <fullName evidence="4">Protein-glutamine N-methyltransferase PrmC</fullName>
    </alternativeName>
</protein>
<comment type="caution">
    <text evidence="7">The sequence shown here is derived from an EMBL/GenBank/DDBJ whole genome shotgun (WGS) entry which is preliminary data.</text>
</comment>
<dbReference type="Gene3D" id="1.10.8.10">
    <property type="entry name" value="DNA helicase RuvA subunit, C-terminal domain"/>
    <property type="match status" value="1"/>
</dbReference>
<dbReference type="InterPro" id="IPR004556">
    <property type="entry name" value="HemK-like"/>
</dbReference>
<dbReference type="InterPro" id="IPR002052">
    <property type="entry name" value="DNA_methylase_N6_adenine_CS"/>
</dbReference>
<dbReference type="InParanoid" id="A0A259TZ64"/>
<comment type="function">
    <text evidence="4">Methylates the class 1 translation termination release factors RF1/PrfA and RF2/PrfB on the glutamine residue of the universally conserved GGQ motif.</text>
</comment>